<dbReference type="PANTHER" id="PTHR37316:SF3">
    <property type="entry name" value="TEICHOIC ACID GLYCEROL-PHOSPHATE TRANSFERASE"/>
    <property type="match status" value="1"/>
</dbReference>
<dbReference type="Gene3D" id="3.40.50.11820">
    <property type="match status" value="1"/>
</dbReference>
<keyword evidence="3" id="KW-1003">Cell membrane</keyword>
<evidence type="ECO:0000256" key="5">
    <source>
        <dbReference type="ARBA" id="ARBA00022944"/>
    </source>
</evidence>
<comment type="caution">
    <text evidence="7">The sequence shown here is derived from an EMBL/GenBank/DDBJ whole genome shotgun (WGS) entry which is preliminary data.</text>
</comment>
<dbReference type="InterPro" id="IPR007554">
    <property type="entry name" value="Glycerophosphate_synth"/>
</dbReference>
<dbReference type="RefSeq" id="WP_290398090.1">
    <property type="nucleotide sequence ID" value="NZ_JAUHLN010000001.1"/>
</dbReference>
<dbReference type="InterPro" id="IPR043148">
    <property type="entry name" value="TagF_C"/>
</dbReference>
<evidence type="ECO:0000256" key="2">
    <source>
        <dbReference type="ARBA" id="ARBA00010488"/>
    </source>
</evidence>
<dbReference type="Gene3D" id="3.40.50.12580">
    <property type="match status" value="1"/>
</dbReference>
<protein>
    <submittedName>
        <fullName evidence="7">CDP-glycerol glycerophosphotransferase family protein</fullName>
    </submittedName>
</protein>
<keyword evidence="8" id="KW-1185">Reference proteome</keyword>
<evidence type="ECO:0000313" key="8">
    <source>
        <dbReference type="Proteomes" id="UP001168694"/>
    </source>
</evidence>
<evidence type="ECO:0000256" key="4">
    <source>
        <dbReference type="ARBA" id="ARBA00022679"/>
    </source>
</evidence>
<dbReference type="SUPFAM" id="SSF53756">
    <property type="entry name" value="UDP-Glycosyltransferase/glycogen phosphorylase"/>
    <property type="match status" value="1"/>
</dbReference>
<keyword evidence="5" id="KW-0777">Teichoic acid biosynthesis</keyword>
<evidence type="ECO:0000256" key="6">
    <source>
        <dbReference type="ARBA" id="ARBA00023136"/>
    </source>
</evidence>
<dbReference type="InterPro" id="IPR051612">
    <property type="entry name" value="Teichoic_Acid_Biosynth"/>
</dbReference>
<organism evidence="7 8">
    <name type="scientific">Fictibacillus terranigra</name>
    <dbReference type="NCBI Taxonomy" id="3058424"/>
    <lineage>
        <taxon>Bacteria</taxon>
        <taxon>Bacillati</taxon>
        <taxon>Bacillota</taxon>
        <taxon>Bacilli</taxon>
        <taxon>Bacillales</taxon>
        <taxon>Fictibacillaceae</taxon>
        <taxon>Fictibacillus</taxon>
    </lineage>
</organism>
<keyword evidence="4" id="KW-0808">Transferase</keyword>
<dbReference type="Proteomes" id="UP001168694">
    <property type="component" value="Unassembled WGS sequence"/>
</dbReference>
<proteinExistence type="inferred from homology"/>
<reference evidence="7" key="1">
    <citation type="submission" date="2023-06" db="EMBL/GenBank/DDBJ databases">
        <title>Draft Genome Sequences of Representative Paenibacillus Polymyxa, Bacillus cereus, Fictibacillus sp., and Brevibacillus agri Strains Isolated from Amazonian Dark Earth.</title>
        <authorList>
            <person name="Pellegrinetti T.A."/>
            <person name="Cunha I.C.M."/>
            <person name="Chaves M.G."/>
            <person name="Freitas A.S."/>
            <person name="Silva A.V.R."/>
            <person name="Tsai S.M."/>
            <person name="Mendes L.W."/>
        </authorList>
    </citation>
    <scope>NUCLEOTIDE SEQUENCE</scope>
    <source>
        <strain evidence="7">CENA-BCM004</strain>
    </source>
</reference>
<comment type="similarity">
    <text evidence="2">Belongs to the CDP-glycerol glycerophosphotransferase family.</text>
</comment>
<comment type="subcellular location">
    <subcellularLocation>
        <location evidence="1">Cell membrane</location>
        <topology evidence="1">Peripheral membrane protein</topology>
    </subcellularLocation>
</comment>
<evidence type="ECO:0000313" key="7">
    <source>
        <dbReference type="EMBL" id="MDN4071942.1"/>
    </source>
</evidence>
<evidence type="ECO:0000256" key="1">
    <source>
        <dbReference type="ARBA" id="ARBA00004202"/>
    </source>
</evidence>
<evidence type="ECO:0000256" key="3">
    <source>
        <dbReference type="ARBA" id="ARBA00022475"/>
    </source>
</evidence>
<dbReference type="InterPro" id="IPR043149">
    <property type="entry name" value="TagF_N"/>
</dbReference>
<keyword evidence="6" id="KW-0472">Membrane</keyword>
<sequence length="669" mass="79159">MRVFIKKAMKKLMLGHRISHIEIEDNRKLKVMFDQLSHLSGKTYLVLKDKATGRRLQSEIQGNKAYINLNELHEMADAGKMDFYLKSYLFNRTLQTRIAHNHDVPLFEHIDEERKKKLRFYKTIRNNLSLMTEKTSFRCTLQELKPMGNNFYLAGEVEPLEEMKPATVEMVLVRRDTRQGFGYKFELKKKPGSGNMYTFNGMIFIEKLRSALAMNSRWDVFFQLRDDKNNLIHREIMNTQGFRSYEREEYRYLETAQLNDEHVAVLYATMGKNSLALWYTDKNQYARTYQIAKGKSIFNEVCEREKLNTRMVFFESFLGKNYSGNPKYIYEEMIQNSRFKDYIFVWSYSGPNPECIPGNPIIVNRSSEEYYKFLARAKYWVSNIILPIHRKREGNVYLQTWHGTPLKKLGFDIEIEGPETLARENFYIESRNWDYLVAANKYSSDIFKRAFKFDKKVLEAGYPANDIFYQGDTSSKAQRLKEKLLIPASKKVILYAPTWRDNEMANSWDHTFTLPFNLEDMYQRLGEEYVLVLRLHHLVSEMLEIDPKYKGFVYDFSKYDDIQELYTLSDLLITDYSSVFFDYANSRKPILFFAYDFESYRDNIRGFYLDMARDLPGPIIRTSDDLLDAIENIDSVSAQYAQKYEEFYKEYCSLEEGNAAKTIAELVFK</sequence>
<dbReference type="EMBL" id="JAUHLN010000001">
    <property type="protein sequence ID" value="MDN4071942.1"/>
    <property type="molecule type" value="Genomic_DNA"/>
</dbReference>
<name>A0ABT8E211_9BACL</name>
<accession>A0ABT8E211</accession>
<dbReference type="Pfam" id="PF04464">
    <property type="entry name" value="Glyphos_transf"/>
    <property type="match status" value="1"/>
</dbReference>
<gene>
    <name evidence="7" type="ORF">QYF49_02710</name>
</gene>
<dbReference type="PANTHER" id="PTHR37316">
    <property type="entry name" value="TEICHOIC ACID GLYCEROL-PHOSPHATE PRIMASE"/>
    <property type="match status" value="1"/>
</dbReference>